<dbReference type="Proteomes" id="UP000266644">
    <property type="component" value="Unassembled WGS sequence"/>
</dbReference>
<sequence length="728" mass="81668">MKKIKQYIYYGSISLLLLFPVLAACSDNDQMTEGNPEVITGHATFLSVKAAVNTVVSEDEEDKVHTIRVIAYRSGTYTSPLCNEFFKVKSGMSTDAFEMKSGKADFYIIVNETAEMNLDGHVTVPEIKETVFQITHLSDPVSTNGLPMYREYVGGEAVIIGQHPRENPLEFTADVDRIMAKLTLRISNSTHKDILLTNVAVKSLPSNSWLAPVTYRDEPKEEISKDLALKVADDRSSYEDVSLYIPEYMVADATKRSYLYITGKSDKGFDCKYTISLGHGLRSYRTDGAVKDDIGTTLTAESFNIIRNTHYEISIDDIQGYENNKLTFLIGITPWNNIPENYYEGGTWVKQPVSSRIPINGSTSFTAEFTHTEAPTIVYKWYRSQYKQTKDDPLPTKPTIEWLMTEELPKGKASTLNFESSTDTIKPYISGEIFCMAAPISASNFRESSHVTLMVIGDWDGEGRDFYPKMQDWKPTGSSNPGTSYLLLDDRDDTYGGKKIYRVKLMADGNWWMIQDLAYSQNEPTSMDEFYNKAMFGTLQGMGGIGSSYWGACTLSGETTGGYLYTKEAAVGDRVGLTTVALDSHKEENVIGLCPKGWHLPGNKDEEFNKEWRALNDSFDEEMSTKTISLFDYYNPKCFNAYTTNYVAISPDNASKTIHKDEDTYRFHGGFVSLGGGTMFGIGVKIGFDSEILKYQTEELFINDDPLGDKNAFPNHYSTAVLRCVRNN</sequence>
<evidence type="ECO:0008006" key="4">
    <source>
        <dbReference type="Google" id="ProtNLM"/>
    </source>
</evidence>
<evidence type="ECO:0000313" key="3">
    <source>
        <dbReference type="Proteomes" id="UP000266644"/>
    </source>
</evidence>
<comment type="caution">
    <text evidence="2">The sequence shown here is derived from an EMBL/GenBank/DDBJ whole genome shotgun (WGS) entry which is preliminary data.</text>
</comment>
<name>A0A396C9P4_BACFG</name>
<accession>A0A396C9P4</accession>
<reference evidence="2 3" key="1">
    <citation type="submission" date="2018-08" db="EMBL/GenBank/DDBJ databases">
        <title>A genome reference for cultivated species of the human gut microbiota.</title>
        <authorList>
            <person name="Zou Y."/>
            <person name="Xue W."/>
            <person name="Luo G."/>
        </authorList>
    </citation>
    <scope>NUCLEOTIDE SEQUENCE [LARGE SCALE GENOMIC DNA]</scope>
    <source>
        <strain evidence="2 3">AM18-6</strain>
    </source>
</reference>
<dbReference type="PROSITE" id="PS51257">
    <property type="entry name" value="PROKAR_LIPOPROTEIN"/>
    <property type="match status" value="1"/>
</dbReference>
<evidence type="ECO:0000256" key="1">
    <source>
        <dbReference type="SAM" id="SignalP"/>
    </source>
</evidence>
<feature type="chain" id="PRO_5017433709" description="DUF4906 domain-containing protein" evidence="1">
    <location>
        <begin position="24"/>
        <end position="728"/>
    </location>
</feature>
<dbReference type="RefSeq" id="WP_122330004.1">
    <property type="nucleotide sequence ID" value="NZ_JAQDYY010000001.1"/>
</dbReference>
<dbReference type="EMBL" id="QRJE01000008">
    <property type="protein sequence ID" value="RHH14356.1"/>
    <property type="molecule type" value="Genomic_DNA"/>
</dbReference>
<dbReference type="AlphaFoldDB" id="A0A396C9P4"/>
<protein>
    <recommendedName>
        <fullName evidence="4">DUF4906 domain-containing protein</fullName>
    </recommendedName>
</protein>
<evidence type="ECO:0000313" key="2">
    <source>
        <dbReference type="EMBL" id="RHH14356.1"/>
    </source>
</evidence>
<gene>
    <name evidence="2" type="ORF">DW228_06035</name>
</gene>
<feature type="signal peptide" evidence="1">
    <location>
        <begin position="1"/>
        <end position="23"/>
    </location>
</feature>
<organism evidence="2 3">
    <name type="scientific">Bacteroides fragilis</name>
    <dbReference type="NCBI Taxonomy" id="817"/>
    <lineage>
        <taxon>Bacteria</taxon>
        <taxon>Pseudomonadati</taxon>
        <taxon>Bacteroidota</taxon>
        <taxon>Bacteroidia</taxon>
        <taxon>Bacteroidales</taxon>
        <taxon>Bacteroidaceae</taxon>
        <taxon>Bacteroides</taxon>
    </lineage>
</organism>
<keyword evidence="1" id="KW-0732">Signal</keyword>
<proteinExistence type="predicted"/>